<keyword evidence="2" id="KW-1185">Reference proteome</keyword>
<gene>
    <name evidence="1" type="ORF">G3480_16075</name>
</gene>
<sequence>MHDDSIEPARFHQLLLLCFRRKDPLEHEVHRLGRTRIARWGCATFIRVLENGQLLAASIARVTGLRRHPIPRTTRAIPRRPSRAD</sequence>
<dbReference type="AlphaFoldDB" id="A0A6P1DVT9"/>
<reference evidence="2" key="1">
    <citation type="journal article" date="2020" name="Microbiol. Resour. Announc.">
        <title>Draft Genome Sequences of Thiorhodococcus mannitoliphagus and Thiorhodococcus minor, Purple Sulfur Photosynthetic Bacteria in the Gammaproteobacterial Family Chromatiaceae.</title>
        <authorList>
            <person name="Aviles F.A."/>
            <person name="Meyer T.E."/>
            <person name="Kyndt J.A."/>
        </authorList>
    </citation>
    <scope>NUCLEOTIDE SEQUENCE [LARGE SCALE GENOMIC DNA]</scope>
    <source>
        <strain evidence="2">DSM 18266</strain>
    </source>
</reference>
<dbReference type="RefSeq" id="WP_164654892.1">
    <property type="nucleotide sequence ID" value="NZ_JAAIJR010000069.1"/>
</dbReference>
<dbReference type="Proteomes" id="UP000471640">
    <property type="component" value="Unassembled WGS sequence"/>
</dbReference>
<evidence type="ECO:0000313" key="1">
    <source>
        <dbReference type="EMBL" id="NEX21809.1"/>
    </source>
</evidence>
<proteinExistence type="predicted"/>
<comment type="caution">
    <text evidence="1">The sequence shown here is derived from an EMBL/GenBank/DDBJ whole genome shotgun (WGS) entry which is preliminary data.</text>
</comment>
<dbReference type="EMBL" id="JAAIJR010000069">
    <property type="protein sequence ID" value="NEX21809.1"/>
    <property type="molecule type" value="Genomic_DNA"/>
</dbReference>
<organism evidence="1 2">
    <name type="scientific">Thiorhodococcus mannitoliphagus</name>
    <dbReference type="NCBI Taxonomy" id="329406"/>
    <lineage>
        <taxon>Bacteria</taxon>
        <taxon>Pseudomonadati</taxon>
        <taxon>Pseudomonadota</taxon>
        <taxon>Gammaproteobacteria</taxon>
        <taxon>Chromatiales</taxon>
        <taxon>Chromatiaceae</taxon>
        <taxon>Thiorhodococcus</taxon>
    </lineage>
</organism>
<reference evidence="1 2" key="2">
    <citation type="submission" date="2020-02" db="EMBL/GenBank/DDBJ databases">
        <title>Genome sequences of Thiorhodococcus mannitoliphagus and Thiorhodococcus minor, purple sulfur photosynthetic bacteria in the gammaproteobacterial family, Chromatiaceae.</title>
        <authorList>
            <person name="Aviles F.A."/>
            <person name="Meyer T.E."/>
            <person name="Kyndt J.A."/>
        </authorList>
    </citation>
    <scope>NUCLEOTIDE SEQUENCE [LARGE SCALE GENOMIC DNA]</scope>
    <source>
        <strain evidence="1 2">DSM 18266</strain>
    </source>
</reference>
<evidence type="ECO:0000313" key="2">
    <source>
        <dbReference type="Proteomes" id="UP000471640"/>
    </source>
</evidence>
<name>A0A6P1DVT9_9GAMM</name>
<protein>
    <submittedName>
        <fullName evidence="1">Uncharacterized protein</fullName>
    </submittedName>
</protein>
<accession>A0A6P1DVT9</accession>